<dbReference type="GO" id="GO:0043531">
    <property type="term" value="F:ADP binding"/>
    <property type="evidence" value="ECO:0007669"/>
    <property type="project" value="InterPro"/>
</dbReference>
<dbReference type="InterPro" id="IPR027417">
    <property type="entry name" value="P-loop_NTPase"/>
</dbReference>
<dbReference type="InterPro" id="IPR005158">
    <property type="entry name" value="BTAD"/>
</dbReference>
<dbReference type="Gene3D" id="1.25.40.10">
    <property type="entry name" value="Tetratricopeptide repeat domain"/>
    <property type="match status" value="3"/>
</dbReference>
<feature type="domain" description="Bacterial transcriptional activator" evidence="2">
    <location>
        <begin position="1"/>
        <end position="44"/>
    </location>
</feature>
<dbReference type="Gene3D" id="1.10.10.10">
    <property type="entry name" value="Winged helix-like DNA-binding domain superfamily/Winged helix DNA-binding domain"/>
    <property type="match status" value="1"/>
</dbReference>
<dbReference type="InterPro" id="IPR036388">
    <property type="entry name" value="WH-like_DNA-bd_sf"/>
</dbReference>
<dbReference type="Pfam" id="PF13424">
    <property type="entry name" value="TPR_12"/>
    <property type="match status" value="1"/>
</dbReference>
<dbReference type="SMART" id="SM00028">
    <property type="entry name" value="TPR"/>
    <property type="match status" value="4"/>
</dbReference>
<feature type="repeat" description="TPR" evidence="1">
    <location>
        <begin position="517"/>
        <end position="550"/>
    </location>
</feature>
<dbReference type="Pfam" id="PF03704">
    <property type="entry name" value="BTAD"/>
    <property type="match status" value="1"/>
</dbReference>
<dbReference type="PRINTS" id="PR00364">
    <property type="entry name" value="DISEASERSIST"/>
</dbReference>
<dbReference type="SUPFAM" id="SSF48452">
    <property type="entry name" value="TPR-like"/>
    <property type="match status" value="2"/>
</dbReference>
<name>A0A4V2YIF0_9PSEU</name>
<dbReference type="EMBL" id="SMKW01000140">
    <property type="protein sequence ID" value="TDD34627.1"/>
    <property type="molecule type" value="Genomic_DNA"/>
</dbReference>
<gene>
    <name evidence="3" type="ORF">E1288_44175</name>
</gene>
<proteinExistence type="predicted"/>
<dbReference type="InterPro" id="IPR019734">
    <property type="entry name" value="TPR_rpt"/>
</dbReference>
<evidence type="ECO:0000313" key="4">
    <source>
        <dbReference type="Proteomes" id="UP000294947"/>
    </source>
</evidence>
<reference evidence="3 4" key="1">
    <citation type="submission" date="2019-03" db="EMBL/GenBank/DDBJ databases">
        <title>Draft genome sequences of novel Actinobacteria.</title>
        <authorList>
            <person name="Sahin N."/>
            <person name="Ay H."/>
            <person name="Saygin H."/>
        </authorList>
    </citation>
    <scope>NUCLEOTIDE SEQUENCE [LARGE SCALE GENOMIC DNA]</scope>
    <source>
        <strain evidence="3 4">7K502</strain>
    </source>
</reference>
<evidence type="ECO:0000259" key="2">
    <source>
        <dbReference type="Pfam" id="PF03704"/>
    </source>
</evidence>
<dbReference type="SUPFAM" id="SSF52540">
    <property type="entry name" value="P-loop containing nucleoside triphosphate hydrolases"/>
    <property type="match status" value="1"/>
</dbReference>
<dbReference type="PROSITE" id="PS50005">
    <property type="entry name" value="TPR"/>
    <property type="match status" value="1"/>
</dbReference>
<dbReference type="PANTHER" id="PTHR47691:SF3">
    <property type="entry name" value="HTH-TYPE TRANSCRIPTIONAL REGULATOR RV0890C-RELATED"/>
    <property type="match status" value="1"/>
</dbReference>
<dbReference type="OrthoDB" id="581105at2"/>
<dbReference type="AlphaFoldDB" id="A0A4V2YIF0"/>
<keyword evidence="1" id="KW-0802">TPR repeat</keyword>
<sequence>MTALYRGGRQADALAVYRDARKLLVSELGIEPGPQLRSLEATILAGRPLEPDPGPARADPAPVSAHQQLPADIRDFCGRRDQLRVLHEELSSPGSPTAVVIRSIEGMGGVGKTRLALHAAHRLVATGRYADVQLYVDLHGHADRLPAYPAAVLASFLRLLGVPGDQIPDGLDERAALYRDRLFGRKALVLLDNAASEDQVLPLLPASPESLVLITSRRALAVDGSRALVLDAFTRAEAEELLVRLVGEDRVLAEPAAVERVVGLCGRLPLAIALVARRMQSRPRWSFAELAGRLAEPGNRLAEIAAGTRRLRPVFELSYRALAADEQRVFRFLGLHPGEDFTAHSVAALADVMPTAARRMLDGLADEHLVIATGGDRYRLHDLIADYARSVVEQEDSAHQRREATGRLLDYYLHTAVAAIQTIQPRKVRFSLTGSEPAHSPLLETREQAETWLRAERACLIAAVACAADGGRSTHAWQLANAMWGFFLLDTYYEDWAETHRIGLAAATAAGDHEGQAVMLTWLGGVYTLQGDYDDARDLLEKSLALQEGHDDDLHIIAHFWLGLLHHRVGRYPEAVHHTQRSMRIADALFPHREVRADLSAQYVIDANRDFERAVAGYTQARQTGDLAEEGRFLADLCNACRRLNMLTDALDWGERAVAIAGECGSATLEAHARRILGVLYEDLGRIREAQAERARTLALEQQST</sequence>
<dbReference type="Proteomes" id="UP000294947">
    <property type="component" value="Unassembled WGS sequence"/>
</dbReference>
<evidence type="ECO:0000313" key="3">
    <source>
        <dbReference type="EMBL" id="TDD34627.1"/>
    </source>
</evidence>
<dbReference type="InterPro" id="IPR011990">
    <property type="entry name" value="TPR-like_helical_dom_sf"/>
</dbReference>
<keyword evidence="4" id="KW-1185">Reference proteome</keyword>
<dbReference type="PANTHER" id="PTHR47691">
    <property type="entry name" value="REGULATOR-RELATED"/>
    <property type="match status" value="1"/>
</dbReference>
<evidence type="ECO:0000256" key="1">
    <source>
        <dbReference type="PROSITE-ProRule" id="PRU00339"/>
    </source>
</evidence>
<dbReference type="Gene3D" id="3.40.50.300">
    <property type="entry name" value="P-loop containing nucleotide triphosphate hydrolases"/>
    <property type="match status" value="1"/>
</dbReference>
<protein>
    <submittedName>
        <fullName evidence="3">Tetratricopeptide repeat protein</fullName>
    </submittedName>
</protein>
<comment type="caution">
    <text evidence="3">The sequence shown here is derived from an EMBL/GenBank/DDBJ whole genome shotgun (WGS) entry which is preliminary data.</text>
</comment>
<accession>A0A4V2YIF0</accession>
<organism evidence="3 4">
    <name type="scientific">Saccharopolyspora elongata</name>
    <dbReference type="NCBI Taxonomy" id="2530387"/>
    <lineage>
        <taxon>Bacteria</taxon>
        <taxon>Bacillati</taxon>
        <taxon>Actinomycetota</taxon>
        <taxon>Actinomycetes</taxon>
        <taxon>Pseudonocardiales</taxon>
        <taxon>Pseudonocardiaceae</taxon>
        <taxon>Saccharopolyspora</taxon>
    </lineage>
</organism>